<dbReference type="InterPro" id="IPR036188">
    <property type="entry name" value="FAD/NAD-bd_sf"/>
</dbReference>
<reference evidence="6 7" key="1">
    <citation type="journal article" date="2007" name="Science">
        <title>The Chlamydomonas genome reveals the evolution of key animal and plant functions.</title>
        <authorList>
            <person name="Merchant S.S."/>
            <person name="Prochnik S.E."/>
            <person name="Vallon O."/>
            <person name="Harris E.H."/>
            <person name="Karpowicz S.J."/>
            <person name="Witman G.B."/>
            <person name="Terry A."/>
            <person name="Salamov A."/>
            <person name="Fritz-Laylin L.K."/>
            <person name="Marechal-Drouard L."/>
            <person name="Marshall W.F."/>
            <person name="Qu L.H."/>
            <person name="Nelson D.R."/>
            <person name="Sanderfoot A.A."/>
            <person name="Spalding M.H."/>
            <person name="Kapitonov V.V."/>
            <person name="Ren Q."/>
            <person name="Ferris P."/>
            <person name="Lindquist E."/>
            <person name="Shapiro H."/>
            <person name="Lucas S.M."/>
            <person name="Grimwood J."/>
            <person name="Schmutz J."/>
            <person name="Cardol P."/>
            <person name="Cerutti H."/>
            <person name="Chanfreau G."/>
            <person name="Chen C.L."/>
            <person name="Cognat V."/>
            <person name="Croft M.T."/>
            <person name="Dent R."/>
            <person name="Dutcher S."/>
            <person name="Fernandez E."/>
            <person name="Fukuzawa H."/>
            <person name="Gonzalez-Ballester D."/>
            <person name="Gonzalez-Halphen D."/>
            <person name="Hallmann A."/>
            <person name="Hanikenne M."/>
            <person name="Hippler M."/>
            <person name="Inwood W."/>
            <person name="Jabbari K."/>
            <person name="Kalanon M."/>
            <person name="Kuras R."/>
            <person name="Lefebvre P.A."/>
            <person name="Lemaire S.D."/>
            <person name="Lobanov A.V."/>
            <person name="Lohr M."/>
            <person name="Manuell A."/>
            <person name="Meier I."/>
            <person name="Mets L."/>
            <person name="Mittag M."/>
            <person name="Mittelmeier T."/>
            <person name="Moroney J.V."/>
            <person name="Moseley J."/>
            <person name="Napoli C."/>
            <person name="Nedelcu A.M."/>
            <person name="Niyogi K."/>
            <person name="Novoselov S.V."/>
            <person name="Paulsen I.T."/>
            <person name="Pazour G."/>
            <person name="Purton S."/>
            <person name="Ral J.P."/>
            <person name="Riano-Pachon D.M."/>
            <person name="Riekhof W."/>
            <person name="Rymarquis L."/>
            <person name="Schroda M."/>
            <person name="Stern D."/>
            <person name="Umen J."/>
            <person name="Willows R."/>
            <person name="Wilson N."/>
            <person name="Zimmer S.L."/>
            <person name="Allmer J."/>
            <person name="Balk J."/>
            <person name="Bisova K."/>
            <person name="Chen C.J."/>
            <person name="Elias M."/>
            <person name="Gendler K."/>
            <person name="Hauser C."/>
            <person name="Lamb M.R."/>
            <person name="Ledford H."/>
            <person name="Long J.C."/>
            <person name="Minagawa J."/>
            <person name="Page M.D."/>
            <person name="Pan J."/>
            <person name="Pootakham W."/>
            <person name="Roje S."/>
            <person name="Rose A."/>
            <person name="Stahlberg E."/>
            <person name="Terauchi A.M."/>
            <person name="Yang P."/>
            <person name="Ball S."/>
            <person name="Bowler C."/>
            <person name="Dieckmann C.L."/>
            <person name="Gladyshev V.N."/>
            <person name="Green P."/>
            <person name="Jorgensen R."/>
            <person name="Mayfield S."/>
            <person name="Mueller-Roeber B."/>
            <person name="Rajamani S."/>
            <person name="Sayre R.T."/>
            <person name="Brokstein P."/>
            <person name="Dubchak I."/>
            <person name="Goodstein D."/>
            <person name="Hornick L."/>
            <person name="Huang Y.W."/>
            <person name="Jhaveri J."/>
            <person name="Luo Y."/>
            <person name="Martinez D."/>
            <person name="Ngau W.C."/>
            <person name="Otillar B."/>
            <person name="Poliakov A."/>
            <person name="Porter A."/>
            <person name="Szajkowski L."/>
            <person name="Werner G."/>
            <person name="Zhou K."/>
            <person name="Grigoriev I.V."/>
            <person name="Rokhsar D.S."/>
            <person name="Grossman A.R."/>
        </authorList>
    </citation>
    <scope>NUCLEOTIDE SEQUENCE [LARGE SCALE GENOMIC DNA]</scope>
    <source>
        <strain evidence="7">CC-503</strain>
    </source>
</reference>
<feature type="transmembrane region" description="Helical" evidence="3">
    <location>
        <begin position="461"/>
        <end position="482"/>
    </location>
</feature>
<keyword evidence="3" id="KW-0472">Membrane</keyword>
<dbReference type="PANTHER" id="PTHR46028:SF7">
    <property type="entry name" value="KYNURENINE 3-MONOOXYGENASE-RELATED"/>
    <property type="match status" value="1"/>
</dbReference>
<dbReference type="ExpressionAtlas" id="A0A2K3DVX0">
    <property type="expression patterns" value="baseline and differential"/>
</dbReference>
<dbReference type="InterPro" id="IPR006076">
    <property type="entry name" value="FAD-dep_OxRdtase"/>
</dbReference>
<dbReference type="OrthoDB" id="10053569at2759"/>
<evidence type="ECO:0008006" key="8">
    <source>
        <dbReference type="Google" id="ProtNLM"/>
    </source>
</evidence>
<evidence type="ECO:0000256" key="1">
    <source>
        <dbReference type="ARBA" id="ARBA00023033"/>
    </source>
</evidence>
<keyword evidence="7" id="KW-1185">Reference proteome</keyword>
<evidence type="ECO:0000313" key="7">
    <source>
        <dbReference type="Proteomes" id="UP000006906"/>
    </source>
</evidence>
<dbReference type="Gene3D" id="3.50.50.60">
    <property type="entry name" value="FAD/NAD(P)-binding domain"/>
    <property type="match status" value="1"/>
</dbReference>
<evidence type="ECO:0000313" key="6">
    <source>
        <dbReference type="EMBL" id="PNW84669.1"/>
    </source>
</evidence>
<protein>
    <recommendedName>
        <fullName evidence="8">FAD-binding domain-containing protein</fullName>
    </recommendedName>
</protein>
<dbReference type="Pfam" id="PF01494">
    <property type="entry name" value="FAD_binding_3"/>
    <property type="match status" value="1"/>
</dbReference>
<dbReference type="GO" id="GO:0004502">
    <property type="term" value="F:kynurenine 3-monooxygenase activity"/>
    <property type="evidence" value="ECO:0000318"/>
    <property type="project" value="GO_Central"/>
</dbReference>
<sequence length="566" mass="59909">MIAPAVSHEDAPTSTCAPSTSSTANWAPLNGRTAVVVGAGPAGCTLAMYLARSGWKVQVYERRPEPGPANTSRQRSWVLAMYPRGIRPVNEVAQVPLLAERAYKGLVLKPAKPNSKPIVLERTGVLMDRTLLATSLLDAARAQYSSRVSFTFNAALSDVDLTAKAATFASAAATANVEAGKELVAAVAGSSSNSAGSTMAVAGEQQQQYRAQYDLLVGADGSSSTLRSLLTEALPGQFETEVLSPGTGCYKSVYGLPPVPEVEAWAPDSNTPRDQRVQGEFFFFLSGGTKGMMSMCRDIDGNYCGYLAGNAQLFAELKTREDYLAVLPQAGPQLPAAWLPLIADRMMEAPLSTFPTMRSLSRFWAPGGVVLVGDAAHTVTPALGQGLNSALQDCELLAAELAAAPSLDAGGIDAAIRRFSESRAPEVRALQELELLQGSSLSPLGRTSDPAKMLALLVRKWIVIHYSGLALLGTVVATAQAANAAKRRREGKETPAVSRTDRLAEQVEGSYVRDPPMYELLKAHMNYSDMLRRVWGMAALGSAGTFAILYGLVSGAALLASRVLGA</sequence>
<gene>
    <name evidence="6" type="ORF">CHLRE_03g153900v5</name>
</gene>
<dbReference type="InterPro" id="IPR002938">
    <property type="entry name" value="FAD-bd"/>
</dbReference>
<keyword evidence="1" id="KW-0503">Monooxygenase</keyword>
<feature type="compositionally biased region" description="Low complexity" evidence="2">
    <location>
        <begin position="12"/>
        <end position="23"/>
    </location>
</feature>
<proteinExistence type="predicted"/>
<dbReference type="GeneID" id="5723095"/>
<keyword evidence="3" id="KW-1133">Transmembrane helix</keyword>
<dbReference type="AlphaFoldDB" id="A0A2K3DVX0"/>
<feature type="domain" description="FAD dependent oxidoreductase" evidence="4">
    <location>
        <begin position="34"/>
        <end position="126"/>
    </location>
</feature>
<dbReference type="PRINTS" id="PR00420">
    <property type="entry name" value="RNGMNOXGNASE"/>
</dbReference>
<dbReference type="GO" id="GO:0070189">
    <property type="term" value="P:kynurenine metabolic process"/>
    <property type="evidence" value="ECO:0000318"/>
    <property type="project" value="GO_Central"/>
</dbReference>
<evidence type="ECO:0000259" key="5">
    <source>
        <dbReference type="Pfam" id="PF01494"/>
    </source>
</evidence>
<dbReference type="STRING" id="3055.A0A2K3DVX0"/>
<feature type="transmembrane region" description="Helical" evidence="3">
    <location>
        <begin position="534"/>
        <end position="560"/>
    </location>
</feature>
<keyword evidence="3" id="KW-0812">Transmembrane</keyword>
<dbReference type="Proteomes" id="UP000006906">
    <property type="component" value="Chromosome 3"/>
</dbReference>
<dbReference type="GO" id="GO:0071949">
    <property type="term" value="F:FAD binding"/>
    <property type="evidence" value="ECO:0007669"/>
    <property type="project" value="InterPro"/>
</dbReference>
<dbReference type="KEGG" id="cre:CHLRE_03g153900v5"/>
<dbReference type="OMA" id="MEFRICV"/>
<dbReference type="SUPFAM" id="SSF51905">
    <property type="entry name" value="FAD/NAD(P)-binding domain"/>
    <property type="match status" value="1"/>
</dbReference>
<evidence type="ECO:0000259" key="4">
    <source>
        <dbReference type="Pfam" id="PF01266"/>
    </source>
</evidence>
<feature type="region of interest" description="Disordered" evidence="2">
    <location>
        <begin position="1"/>
        <end position="23"/>
    </location>
</feature>
<dbReference type="EMBL" id="CM008964">
    <property type="protein sequence ID" value="PNW84669.1"/>
    <property type="molecule type" value="Genomic_DNA"/>
</dbReference>
<organism evidence="6 7">
    <name type="scientific">Chlamydomonas reinhardtii</name>
    <name type="common">Chlamydomonas smithii</name>
    <dbReference type="NCBI Taxonomy" id="3055"/>
    <lineage>
        <taxon>Eukaryota</taxon>
        <taxon>Viridiplantae</taxon>
        <taxon>Chlorophyta</taxon>
        <taxon>core chlorophytes</taxon>
        <taxon>Chlorophyceae</taxon>
        <taxon>CS clade</taxon>
        <taxon>Chlamydomonadales</taxon>
        <taxon>Chlamydomonadaceae</taxon>
        <taxon>Chlamydomonas</taxon>
    </lineage>
</organism>
<dbReference type="Gramene" id="PNW84669">
    <property type="protein sequence ID" value="PNW84669"/>
    <property type="gene ID" value="CHLRE_03g153900v5"/>
</dbReference>
<dbReference type="InParanoid" id="A0A2K3DVX0"/>
<keyword evidence="1" id="KW-0560">Oxidoreductase</keyword>
<evidence type="ECO:0000256" key="3">
    <source>
        <dbReference type="SAM" id="Phobius"/>
    </source>
</evidence>
<accession>A0A2K3DVX0</accession>
<dbReference type="Pfam" id="PF01266">
    <property type="entry name" value="DAO"/>
    <property type="match status" value="1"/>
</dbReference>
<name>A0A2K3DVX0_CHLRE</name>
<dbReference type="RefSeq" id="XP_042925688.1">
    <property type="nucleotide sequence ID" value="XM_043060559.1"/>
</dbReference>
<evidence type="ECO:0000256" key="2">
    <source>
        <dbReference type="SAM" id="MobiDB-lite"/>
    </source>
</evidence>
<feature type="domain" description="FAD-binding" evidence="5">
    <location>
        <begin position="352"/>
        <end position="425"/>
    </location>
</feature>
<dbReference type="PANTHER" id="PTHR46028">
    <property type="entry name" value="KYNURENINE 3-MONOOXYGENASE"/>
    <property type="match status" value="1"/>
</dbReference>